<dbReference type="Pfam" id="PF09234">
    <property type="entry name" value="DUF1963"/>
    <property type="match status" value="1"/>
</dbReference>
<dbReference type="Proteomes" id="UP000198415">
    <property type="component" value="Unassembled WGS sequence"/>
</dbReference>
<dbReference type="SUPFAM" id="SSF103032">
    <property type="entry name" value="Hypothetical protein YwqG"/>
    <property type="match status" value="1"/>
</dbReference>
<gene>
    <name evidence="1" type="ORF">SAMN06264365_126106</name>
</gene>
<dbReference type="InterPro" id="IPR015315">
    <property type="entry name" value="DUF1963"/>
</dbReference>
<keyword evidence="2" id="KW-1185">Reference proteome</keyword>
<reference evidence="1 2" key="1">
    <citation type="submission" date="2017-06" db="EMBL/GenBank/DDBJ databases">
        <authorList>
            <person name="Kim H.J."/>
            <person name="Triplett B.A."/>
        </authorList>
    </citation>
    <scope>NUCLEOTIDE SEQUENCE [LARGE SCALE GENOMIC DNA]</scope>
    <source>
        <strain evidence="1 2">DSM 43151</strain>
    </source>
</reference>
<proteinExistence type="predicted"/>
<dbReference type="PANTHER" id="PTHR36436:SF6">
    <property type="entry name" value="SLL5081 PROTEIN"/>
    <property type="match status" value="1"/>
</dbReference>
<dbReference type="Gene3D" id="2.30.320.10">
    <property type="entry name" value="YwqG-like"/>
    <property type="match status" value="1"/>
</dbReference>
<name>A0A239HZ64_9ACTN</name>
<dbReference type="InterPro" id="IPR035948">
    <property type="entry name" value="YwqG-like_sf"/>
</dbReference>
<dbReference type="EMBL" id="FZNR01000026">
    <property type="protein sequence ID" value="SNS86615.1"/>
    <property type="molecule type" value="Genomic_DNA"/>
</dbReference>
<dbReference type="AlphaFoldDB" id="A0A239HZ64"/>
<evidence type="ECO:0000313" key="1">
    <source>
        <dbReference type="EMBL" id="SNS86615.1"/>
    </source>
</evidence>
<evidence type="ECO:0000313" key="2">
    <source>
        <dbReference type="Proteomes" id="UP000198415"/>
    </source>
</evidence>
<accession>A0A239HZ64</accession>
<organism evidence="1 2">
    <name type="scientific">Actinoplanes regularis</name>
    <dbReference type="NCBI Taxonomy" id="52697"/>
    <lineage>
        <taxon>Bacteria</taxon>
        <taxon>Bacillati</taxon>
        <taxon>Actinomycetota</taxon>
        <taxon>Actinomycetes</taxon>
        <taxon>Micromonosporales</taxon>
        <taxon>Micromonosporaceae</taxon>
        <taxon>Actinoplanes</taxon>
    </lineage>
</organism>
<dbReference type="OrthoDB" id="4252561at2"/>
<sequence>MSAVLDWRNELPALVRAELPAHVADAFDRLPLRPAIRLTPARPGDPVVGRLGGEADLPIGQEWPLRDDGEPEIFVARLDCAVLSAYEVDLELPGSGTLLFFLPRLEEMEEVVRSGRPTVIHVPEGIATAARQVPSHLRHPSEEYEYPLVALTARTILSAPGSYNPAMAEDPAAIADLSRLLWRDEYNGRYLSDIVRRYRGFIPDHQVGGYSDAFQHPLEMSAAHHGHRSPAGTDPYQDPAFLAEARQWVTLLQLDEDDDARMIWGDGAVALWAIRRADLAARDFGATFFTVDGH</sequence>
<protein>
    <submittedName>
        <fullName evidence="1">Uncharacterized protein YwqG</fullName>
    </submittedName>
</protein>
<dbReference type="PANTHER" id="PTHR36436">
    <property type="entry name" value="SLL5081 PROTEIN"/>
    <property type="match status" value="1"/>
</dbReference>